<evidence type="ECO:0000313" key="8">
    <source>
        <dbReference type="Proteomes" id="UP000285301"/>
    </source>
</evidence>
<dbReference type="SUPFAM" id="SSF46689">
    <property type="entry name" value="Homeodomain-like"/>
    <property type="match status" value="2"/>
</dbReference>
<accession>A0A443QDW5</accession>
<comment type="subcellular location">
    <subcellularLocation>
        <location evidence="1 4">Nucleus</location>
    </subcellularLocation>
</comment>
<evidence type="ECO:0000256" key="1">
    <source>
        <dbReference type="ARBA" id="ARBA00004123"/>
    </source>
</evidence>
<dbReference type="EMBL" id="NCKU01009611">
    <property type="protein sequence ID" value="RWS01218.1"/>
    <property type="molecule type" value="Genomic_DNA"/>
</dbReference>
<comment type="caution">
    <text evidence="7">The sequence shown here is derived from an EMBL/GenBank/DDBJ whole genome shotgun (WGS) entry which is preliminary data.</text>
</comment>
<reference evidence="7 8" key="1">
    <citation type="journal article" date="2018" name="Gigascience">
        <title>Genomes of trombidid mites reveal novel predicted allergens and laterally-transferred genes associated with secondary metabolism.</title>
        <authorList>
            <person name="Dong X."/>
            <person name="Chaisiri K."/>
            <person name="Xia D."/>
            <person name="Armstrong S.D."/>
            <person name="Fang Y."/>
            <person name="Donnelly M.J."/>
            <person name="Kadowaki T."/>
            <person name="McGarry J.W."/>
            <person name="Darby A.C."/>
            <person name="Makepeace B.L."/>
        </authorList>
    </citation>
    <scope>NUCLEOTIDE SEQUENCE [LARGE SCALE GENOMIC DNA]</scope>
    <source>
        <strain evidence="7">UoL-WK</strain>
    </source>
</reference>
<dbReference type="PROSITE" id="PS50960">
    <property type="entry name" value="HTH_PSQ"/>
    <property type="match status" value="1"/>
</dbReference>
<dbReference type="Gene3D" id="1.10.10.60">
    <property type="entry name" value="Homeodomain-like"/>
    <property type="match status" value="2"/>
</dbReference>
<feature type="domain" description="HTH CENPB-type" evidence="6">
    <location>
        <begin position="59"/>
        <end position="129"/>
    </location>
</feature>
<dbReference type="Proteomes" id="UP000285301">
    <property type="component" value="Unassembled WGS sequence"/>
</dbReference>
<organism evidence="7 8">
    <name type="scientific">Dinothrombium tinctorium</name>
    <dbReference type="NCBI Taxonomy" id="1965070"/>
    <lineage>
        <taxon>Eukaryota</taxon>
        <taxon>Metazoa</taxon>
        <taxon>Ecdysozoa</taxon>
        <taxon>Arthropoda</taxon>
        <taxon>Chelicerata</taxon>
        <taxon>Arachnida</taxon>
        <taxon>Acari</taxon>
        <taxon>Acariformes</taxon>
        <taxon>Trombidiformes</taxon>
        <taxon>Prostigmata</taxon>
        <taxon>Anystina</taxon>
        <taxon>Parasitengona</taxon>
        <taxon>Trombidioidea</taxon>
        <taxon>Trombidiidae</taxon>
        <taxon>Dinothrombium</taxon>
    </lineage>
</organism>
<keyword evidence="8" id="KW-1185">Reference proteome</keyword>
<feature type="DNA-binding region" description="H-T-H motif" evidence="4">
    <location>
        <begin position="23"/>
        <end position="43"/>
    </location>
</feature>
<dbReference type="PANTHER" id="PTHR19303:SF73">
    <property type="entry name" value="PROTEIN PDC2"/>
    <property type="match status" value="1"/>
</dbReference>
<dbReference type="GO" id="GO:0003677">
    <property type="term" value="F:DNA binding"/>
    <property type="evidence" value="ECO:0007669"/>
    <property type="project" value="UniProtKB-UniRule"/>
</dbReference>
<dbReference type="SMART" id="SM00674">
    <property type="entry name" value="CENPB"/>
    <property type="match status" value="1"/>
</dbReference>
<dbReference type="OrthoDB" id="6484486at2759"/>
<dbReference type="PANTHER" id="PTHR19303">
    <property type="entry name" value="TRANSPOSON"/>
    <property type="match status" value="1"/>
</dbReference>
<dbReference type="Pfam" id="PF04218">
    <property type="entry name" value="CENP-B_N"/>
    <property type="match status" value="1"/>
</dbReference>
<dbReference type="InterPro" id="IPR009057">
    <property type="entry name" value="Homeodomain-like_sf"/>
</dbReference>
<name>A0A443QDW5_9ACAR</name>
<dbReference type="Pfam" id="PF03221">
    <property type="entry name" value="HTH_Tnp_Tc5"/>
    <property type="match status" value="1"/>
</dbReference>
<evidence type="ECO:0000313" key="7">
    <source>
        <dbReference type="EMBL" id="RWS01218.1"/>
    </source>
</evidence>
<evidence type="ECO:0000259" key="5">
    <source>
        <dbReference type="PROSITE" id="PS50960"/>
    </source>
</evidence>
<evidence type="ECO:0000256" key="4">
    <source>
        <dbReference type="PROSITE-ProRule" id="PRU00320"/>
    </source>
</evidence>
<proteinExistence type="predicted"/>
<dbReference type="InterPro" id="IPR006600">
    <property type="entry name" value="HTH_CenpB_DNA-bd_dom"/>
</dbReference>
<sequence>RKFLTLEEKIQVIEKKNSSQLGIRTLAEEFGCGRTQINNILKNQNELLKQYEEFKCGACKKLKPSRFNEKINEAVFEFFLKARSKNIPISGPMLQSKAREFADAIGENFSASNGWLEKFRRRNNIVYNC</sequence>
<evidence type="ECO:0000259" key="6">
    <source>
        <dbReference type="PROSITE" id="PS51253"/>
    </source>
</evidence>
<feature type="non-terminal residue" evidence="7">
    <location>
        <position position="1"/>
    </location>
</feature>
<dbReference type="GO" id="GO:0005634">
    <property type="term" value="C:nucleus"/>
    <property type="evidence" value="ECO:0007669"/>
    <property type="project" value="UniProtKB-SubCell"/>
</dbReference>
<dbReference type="InterPro" id="IPR050863">
    <property type="entry name" value="CenT-Element_Derived"/>
</dbReference>
<dbReference type="InterPro" id="IPR007889">
    <property type="entry name" value="HTH_Psq"/>
</dbReference>
<evidence type="ECO:0000256" key="2">
    <source>
        <dbReference type="ARBA" id="ARBA00023125"/>
    </source>
</evidence>
<feature type="domain" description="HTH psq-type" evidence="5">
    <location>
        <begin position="1"/>
        <end position="47"/>
    </location>
</feature>
<evidence type="ECO:0000256" key="3">
    <source>
        <dbReference type="ARBA" id="ARBA00023242"/>
    </source>
</evidence>
<protein>
    <submittedName>
        <fullName evidence="7">Major centromere autoantigen B-like protein</fullName>
    </submittedName>
</protein>
<dbReference type="PROSITE" id="PS51253">
    <property type="entry name" value="HTH_CENPB"/>
    <property type="match status" value="1"/>
</dbReference>
<gene>
    <name evidence="7" type="ORF">B4U79_02025</name>
</gene>
<keyword evidence="3 4" id="KW-0539">Nucleus</keyword>
<dbReference type="AlphaFoldDB" id="A0A443QDW5"/>
<keyword evidence="2 4" id="KW-0238">DNA-binding</keyword>